<protein>
    <recommendedName>
        <fullName evidence="7 12">Beta-galactosidase</fullName>
        <ecNumber evidence="6 12">3.2.1.23</ecNumber>
    </recommendedName>
    <alternativeName>
        <fullName evidence="11 12">Lactase</fullName>
    </alternativeName>
</protein>
<dbReference type="InterPro" id="IPR036156">
    <property type="entry name" value="Beta-gal/glucu_dom_sf"/>
</dbReference>
<comment type="catalytic activity">
    <reaction evidence="1 12">
        <text>Hydrolysis of terminal non-reducing beta-D-galactose residues in beta-D-galactosides.</text>
        <dbReference type="EC" id="3.2.1.23"/>
    </reaction>
</comment>
<dbReference type="InterPro" id="IPR004199">
    <property type="entry name" value="B-gal_small/dom_5"/>
</dbReference>
<dbReference type="Proteomes" id="UP000232673">
    <property type="component" value="Unassembled WGS sequence"/>
</dbReference>
<evidence type="ECO:0000313" key="14">
    <source>
        <dbReference type="EMBL" id="PKD21776.1"/>
    </source>
</evidence>
<dbReference type="AlphaFoldDB" id="A0A2N0U4E8"/>
<keyword evidence="15" id="KW-1185">Reference proteome</keyword>
<dbReference type="InterPro" id="IPR011013">
    <property type="entry name" value="Gal_mutarotase_sf_dom"/>
</dbReference>
<dbReference type="Gene3D" id="2.60.120.260">
    <property type="entry name" value="Galactose-binding domain-like"/>
    <property type="match status" value="1"/>
</dbReference>
<feature type="domain" description="Beta galactosidase small chain/" evidence="13">
    <location>
        <begin position="760"/>
        <end position="1036"/>
    </location>
</feature>
<dbReference type="SUPFAM" id="SSF51445">
    <property type="entry name" value="(Trans)glycosidases"/>
    <property type="match status" value="1"/>
</dbReference>
<dbReference type="InterPro" id="IPR023232">
    <property type="entry name" value="Glyco_hydro_2_AS"/>
</dbReference>
<keyword evidence="8 12" id="KW-0378">Hydrolase</keyword>
<evidence type="ECO:0000256" key="5">
    <source>
        <dbReference type="ARBA" id="ARBA00011245"/>
    </source>
</evidence>
<dbReference type="InterPro" id="IPR006104">
    <property type="entry name" value="Glyco_hydro_2_N"/>
</dbReference>
<keyword evidence="9" id="KW-0106">Calcium</keyword>
<evidence type="ECO:0000256" key="7">
    <source>
        <dbReference type="ARBA" id="ARBA00013303"/>
    </source>
</evidence>
<evidence type="ECO:0000256" key="9">
    <source>
        <dbReference type="ARBA" id="ARBA00022837"/>
    </source>
</evidence>
<dbReference type="InterPro" id="IPR017853">
    <property type="entry name" value="GH"/>
</dbReference>
<evidence type="ECO:0000313" key="15">
    <source>
        <dbReference type="Proteomes" id="UP000232673"/>
    </source>
</evidence>
<dbReference type="EC" id="3.2.1.23" evidence="6 12"/>
<dbReference type="Gene3D" id="2.70.98.10">
    <property type="match status" value="1"/>
</dbReference>
<dbReference type="STRING" id="447422.SAMN05660903_00157"/>
<reference evidence="14 15" key="1">
    <citation type="submission" date="2015-10" db="EMBL/GenBank/DDBJ databases">
        <title>Draft genome sequence of Salegentibacter salinarum KCTC 12975.</title>
        <authorList>
            <person name="Lin W."/>
            <person name="Zheng Q."/>
        </authorList>
    </citation>
    <scope>NUCLEOTIDE SEQUENCE [LARGE SCALE GENOMIC DNA]</scope>
    <source>
        <strain evidence="14 15">KCTC 12975</strain>
    </source>
</reference>
<dbReference type="GO" id="GO:0009341">
    <property type="term" value="C:beta-galactosidase complex"/>
    <property type="evidence" value="ECO:0007669"/>
    <property type="project" value="InterPro"/>
</dbReference>
<comment type="cofactor">
    <cofactor evidence="3">
        <name>Na(+)</name>
        <dbReference type="ChEBI" id="CHEBI:29101"/>
    </cofactor>
</comment>
<evidence type="ECO:0000256" key="6">
    <source>
        <dbReference type="ARBA" id="ARBA00012756"/>
    </source>
</evidence>
<dbReference type="SUPFAM" id="SSF49785">
    <property type="entry name" value="Galactose-binding domain-like"/>
    <property type="match status" value="1"/>
</dbReference>
<dbReference type="PROSITE" id="PS00719">
    <property type="entry name" value="GLYCOSYL_HYDROL_F2_1"/>
    <property type="match status" value="1"/>
</dbReference>
<dbReference type="Gene3D" id="2.60.40.10">
    <property type="entry name" value="Immunoglobulins"/>
    <property type="match status" value="2"/>
</dbReference>
<dbReference type="InterPro" id="IPR006102">
    <property type="entry name" value="Ig-like_GH2"/>
</dbReference>
<evidence type="ECO:0000256" key="8">
    <source>
        <dbReference type="ARBA" id="ARBA00022801"/>
    </source>
</evidence>
<dbReference type="RefSeq" id="WP_079711320.1">
    <property type="nucleotide sequence ID" value="NZ_FUZC01000001.1"/>
</dbReference>
<evidence type="ECO:0000256" key="1">
    <source>
        <dbReference type="ARBA" id="ARBA00001412"/>
    </source>
</evidence>
<dbReference type="GO" id="GO:0030246">
    <property type="term" value="F:carbohydrate binding"/>
    <property type="evidence" value="ECO:0007669"/>
    <property type="project" value="InterPro"/>
</dbReference>
<comment type="subunit">
    <text evidence="5">Monomer.</text>
</comment>
<dbReference type="Pfam" id="PF02929">
    <property type="entry name" value="Bgal_small_N"/>
    <property type="match status" value="1"/>
</dbReference>
<dbReference type="SUPFAM" id="SSF74650">
    <property type="entry name" value="Galactose mutarotase-like"/>
    <property type="match status" value="1"/>
</dbReference>
<evidence type="ECO:0000256" key="4">
    <source>
        <dbReference type="ARBA" id="ARBA00007401"/>
    </source>
</evidence>
<evidence type="ECO:0000256" key="12">
    <source>
        <dbReference type="RuleBase" id="RU361154"/>
    </source>
</evidence>
<comment type="similarity">
    <text evidence="4 12">Belongs to the glycosyl hydrolase 2 family.</text>
</comment>
<evidence type="ECO:0000256" key="10">
    <source>
        <dbReference type="ARBA" id="ARBA00023295"/>
    </source>
</evidence>
<name>A0A2N0U4E8_9FLAO</name>
<dbReference type="InterPro" id="IPR008979">
    <property type="entry name" value="Galactose-bd-like_sf"/>
</dbReference>
<dbReference type="Gene3D" id="3.20.20.80">
    <property type="entry name" value="Glycosidases"/>
    <property type="match status" value="1"/>
</dbReference>
<evidence type="ECO:0000256" key="3">
    <source>
        <dbReference type="ARBA" id="ARBA00001959"/>
    </source>
</evidence>
<dbReference type="Pfam" id="PF16353">
    <property type="entry name" value="LacZ_4"/>
    <property type="match status" value="1"/>
</dbReference>
<dbReference type="SUPFAM" id="SSF49303">
    <property type="entry name" value="beta-Galactosidase/glucuronidase domain"/>
    <property type="match status" value="2"/>
</dbReference>
<dbReference type="Pfam" id="PF02836">
    <property type="entry name" value="Glyco_hydro_2_C"/>
    <property type="match status" value="1"/>
</dbReference>
<proteinExistence type="inferred from homology"/>
<comment type="cofactor">
    <cofactor evidence="2">
        <name>Ca(2+)</name>
        <dbReference type="ChEBI" id="CHEBI:29108"/>
    </cofactor>
</comment>
<dbReference type="OrthoDB" id="9801077at2"/>
<evidence type="ECO:0000259" key="13">
    <source>
        <dbReference type="SMART" id="SM01038"/>
    </source>
</evidence>
<sequence length="1040" mass="120811">MTHFSSFRYFHFSLLILAFSFSGITQELPEWQRLDILSVNTEEPRASFHYYNSEKEALGGDYKKSGNYKSLNGTWKFNFAEVPENRPQDFHKTDYNISDWDDIQVPGDWQLQGYDFPLYVSAGFTFDIDPPFVDNTYNPVGSYKRTFILPSDWRKKDVFIHFGAVNSAFYVWINGEKVGYKEGTKTPAEFNITDYLQEGENSISVEVYRWSSASYLEDQDFWRLSGIERDVYLFTTPENRIQDFFVTPTLDKVYDKGILEGYVVIDAEKRKSKLQLDIKLWDGNELISEIKKEVKNAEDDTLRFEASELNIKHWTAETPNLYHISLSIKEKGETVMATSTKIGFRTSEIKGGQLLVNGKPILLKGVNRHEHDQHTGHVISKESMREDIKLFKQYNINAVRNSHYPADPYWYELCDEYGIYMVDEANLESHGFGYDEDKTPANKPEFEPMHHDRINRMMQTNKNHPSVIIWSMGNEAGDGPAFIKNYKWLKKNDPSRPVQYERAERGENFKEPHTDIIPWMYASLDFIKNSYLDKYPERPFIWCEYAHGMGNSTGNLVDLWNFVYEHPQVQGGFIWDWVDQGLLKEDENGNEYWAYGGDFGPDHYRNDGNFVINGLVNPDRTPHPALYEVKDIYQDIDVSLKESQGIKFTFVVKNRFFFTNLENYEMSYELFEDGQLIKSGNENFNLGPQQETTNQYELDLENEDSEYFINFYFKTKEAKNMVPEGHAVARKQIVLQERKEVALDVDSGELKTKKEKSQFVISNDSLEVKFDNETGVLSAYTFKGKTLIKKGPQPDFWRAPTDNDFGNNFPKRSNAWKSDTQNPKLLKFKVDQTEDGVEVKTSYQLDSVSSTMNIDYNIYADGTIKVNNQFEFDGDTGKLTSLPKFGNSMILPLDFKNVKWYGRGPHENYWDRKVSAFLGVYESDVDDLYVPYIRPQENAYRTDNRWIKLIDASGSGIEFIGIPEVSFSALRNPTSEFDPGVKKAQRHTTDIIPRDQIHLNIDYKQMGVGGDNSWGAETYEKYQLKPQDYSYSYYIKPVVK</sequence>
<dbReference type="InterPro" id="IPR050347">
    <property type="entry name" value="Bact_Beta-galactosidase"/>
</dbReference>
<dbReference type="InterPro" id="IPR023230">
    <property type="entry name" value="Glyco_hydro_2_CS"/>
</dbReference>
<evidence type="ECO:0000256" key="11">
    <source>
        <dbReference type="ARBA" id="ARBA00032230"/>
    </source>
</evidence>
<dbReference type="GO" id="GO:0005990">
    <property type="term" value="P:lactose catabolic process"/>
    <property type="evidence" value="ECO:0007669"/>
    <property type="project" value="TreeGrafter"/>
</dbReference>
<dbReference type="PANTHER" id="PTHR46323:SF2">
    <property type="entry name" value="BETA-GALACTOSIDASE"/>
    <property type="match status" value="1"/>
</dbReference>
<organism evidence="14 15">
    <name type="scientific">Salegentibacter salinarum</name>
    <dbReference type="NCBI Taxonomy" id="447422"/>
    <lineage>
        <taxon>Bacteria</taxon>
        <taxon>Pseudomonadati</taxon>
        <taxon>Bacteroidota</taxon>
        <taxon>Flavobacteriia</taxon>
        <taxon>Flavobacteriales</taxon>
        <taxon>Flavobacteriaceae</taxon>
        <taxon>Salegentibacter</taxon>
    </lineage>
</organism>
<keyword evidence="10 12" id="KW-0326">Glycosidase</keyword>
<dbReference type="PANTHER" id="PTHR46323">
    <property type="entry name" value="BETA-GALACTOSIDASE"/>
    <property type="match status" value="1"/>
</dbReference>
<gene>
    <name evidence="14" type="ORF">APR41_02010</name>
</gene>
<dbReference type="Pfam" id="PF02837">
    <property type="entry name" value="Glyco_hydro_2_N"/>
    <property type="match status" value="1"/>
</dbReference>
<dbReference type="PROSITE" id="PS00608">
    <property type="entry name" value="GLYCOSYL_HYDROL_F2_2"/>
    <property type="match status" value="1"/>
</dbReference>
<comment type="caution">
    <text evidence="14">The sequence shown here is derived from an EMBL/GenBank/DDBJ whole genome shotgun (WGS) entry which is preliminary data.</text>
</comment>
<dbReference type="PRINTS" id="PR00132">
    <property type="entry name" value="GLHYDRLASE2"/>
</dbReference>
<dbReference type="FunFam" id="3.20.20.80:FF:000018">
    <property type="entry name" value="Beta-galactosidase"/>
    <property type="match status" value="1"/>
</dbReference>
<evidence type="ECO:0000256" key="2">
    <source>
        <dbReference type="ARBA" id="ARBA00001913"/>
    </source>
</evidence>
<dbReference type="Pfam" id="PF00703">
    <property type="entry name" value="Glyco_hydro_2"/>
    <property type="match status" value="1"/>
</dbReference>
<dbReference type="SMART" id="SM01038">
    <property type="entry name" value="Bgal_small_N"/>
    <property type="match status" value="1"/>
</dbReference>
<dbReference type="InterPro" id="IPR014718">
    <property type="entry name" value="GH-type_carb-bd"/>
</dbReference>
<dbReference type="GO" id="GO:0004565">
    <property type="term" value="F:beta-galactosidase activity"/>
    <property type="evidence" value="ECO:0007669"/>
    <property type="project" value="UniProtKB-EC"/>
</dbReference>
<accession>A0A2N0U4E8</accession>
<dbReference type="InterPro" id="IPR006101">
    <property type="entry name" value="Glyco_hydro_2"/>
</dbReference>
<dbReference type="EMBL" id="LKTS01000001">
    <property type="protein sequence ID" value="PKD21776.1"/>
    <property type="molecule type" value="Genomic_DNA"/>
</dbReference>
<dbReference type="InterPro" id="IPR032312">
    <property type="entry name" value="LacZ_4"/>
</dbReference>
<dbReference type="InterPro" id="IPR013783">
    <property type="entry name" value="Ig-like_fold"/>
</dbReference>
<dbReference type="InterPro" id="IPR006103">
    <property type="entry name" value="Glyco_hydro_2_cat"/>
</dbReference>